<evidence type="ECO:0000256" key="5">
    <source>
        <dbReference type="ARBA" id="ARBA00023163"/>
    </source>
</evidence>
<dbReference type="PROSITE" id="PS50110">
    <property type="entry name" value="RESPONSE_REGULATORY"/>
    <property type="match status" value="1"/>
</dbReference>
<dbReference type="InterPro" id="IPR011006">
    <property type="entry name" value="CheY-like_superfamily"/>
</dbReference>
<gene>
    <name evidence="9" type="primary">zraR_1</name>
    <name evidence="9" type="ORF">BWY73_00722</name>
</gene>
<dbReference type="Gene3D" id="3.40.50.2300">
    <property type="match status" value="1"/>
</dbReference>
<evidence type="ECO:0000313" key="9">
    <source>
        <dbReference type="EMBL" id="OPZ92610.1"/>
    </source>
</evidence>
<keyword evidence="2" id="KW-0547">Nucleotide-binding</keyword>
<protein>
    <submittedName>
        <fullName evidence="9">Transcriptional regulatory protein ZraR</fullName>
    </submittedName>
</protein>
<dbReference type="InterPro" id="IPR002197">
    <property type="entry name" value="HTH_Fis"/>
</dbReference>
<dbReference type="PRINTS" id="PR01590">
    <property type="entry name" value="HTHFIS"/>
</dbReference>
<dbReference type="Proteomes" id="UP000485484">
    <property type="component" value="Unassembled WGS sequence"/>
</dbReference>
<dbReference type="Pfam" id="PF02954">
    <property type="entry name" value="HTH_8"/>
    <property type="match status" value="1"/>
</dbReference>
<dbReference type="AlphaFoldDB" id="A0A1V5MI65"/>
<dbReference type="Gene3D" id="3.40.50.300">
    <property type="entry name" value="P-loop containing nucleotide triphosphate hydrolases"/>
    <property type="match status" value="1"/>
</dbReference>
<dbReference type="InterPro" id="IPR058031">
    <property type="entry name" value="AAA_lid_NorR"/>
</dbReference>
<keyword evidence="4" id="KW-0805">Transcription regulation</keyword>
<evidence type="ECO:0000256" key="2">
    <source>
        <dbReference type="ARBA" id="ARBA00022741"/>
    </source>
</evidence>
<name>A0A1V5MI65_UNCT6</name>
<keyword evidence="5" id="KW-0804">Transcription</keyword>
<dbReference type="InterPro" id="IPR025944">
    <property type="entry name" value="Sigma_54_int_dom_CS"/>
</dbReference>
<sequence length="455" mass="51795">MLKKILIVDDETSVCETLRILLKDKYQISTANNGQRALELLEEEPDLMILDVIMPDMDGLEVLKKVRSVNQELPIIMLSAVDRIKTVVEAIRLGAIEYLTKSFDNEELQHTIERMLDVQKLRSELDYLKRINRDCQSNEFVGDSPAAKRIINEVELVARTDSSVLIRGESGVGKEVVARLIHQRSPRQGNPFVAVHCAALPENLFESELFGHEKGAFTDASTRKPGMFDIVRDGTFFLDEVGDMPLTTQVKLLRVLQEKEFFRLGGTRLVRTEARVLAATSKNLEEEIGRRSFREDFYYRLNVVTIRIPPLRDRRGDIPRLVDHFFNQLRPSLHTETTAFSDELKERLQNYDWPGNVRELKNIVERLLVLHADVPVLQPAHLEGILNNPAANPKLQPENKSLEEALQEYEKFLIGEAIKKSGGVKSRAAEILRTTRRILSYRMEKLGLSNGSGSS</sequence>
<dbReference type="InterPro" id="IPR002078">
    <property type="entry name" value="Sigma_54_int"/>
</dbReference>
<feature type="domain" description="Response regulatory" evidence="8">
    <location>
        <begin position="4"/>
        <end position="116"/>
    </location>
</feature>
<comment type="caution">
    <text evidence="9">The sequence shown here is derived from an EMBL/GenBank/DDBJ whole genome shotgun (WGS) entry which is preliminary data.</text>
</comment>
<dbReference type="FunFam" id="3.40.50.300:FF:000006">
    <property type="entry name" value="DNA-binding transcriptional regulator NtrC"/>
    <property type="match status" value="1"/>
</dbReference>
<reference evidence="9" key="1">
    <citation type="submission" date="2017-02" db="EMBL/GenBank/DDBJ databases">
        <title>Delving into the versatile metabolic prowess of the omnipresent phylum Bacteroidetes.</title>
        <authorList>
            <person name="Nobu M.K."/>
            <person name="Mei R."/>
            <person name="Narihiro T."/>
            <person name="Kuroda K."/>
            <person name="Liu W.-T."/>
        </authorList>
    </citation>
    <scope>NUCLEOTIDE SEQUENCE</scope>
    <source>
        <strain evidence="9">ADurb.Bin417</strain>
    </source>
</reference>
<evidence type="ECO:0000259" key="8">
    <source>
        <dbReference type="PROSITE" id="PS50110"/>
    </source>
</evidence>
<dbReference type="SUPFAM" id="SSF46689">
    <property type="entry name" value="Homeodomain-like"/>
    <property type="match status" value="1"/>
</dbReference>
<dbReference type="SUPFAM" id="SSF52172">
    <property type="entry name" value="CheY-like"/>
    <property type="match status" value="1"/>
</dbReference>
<dbReference type="SMART" id="SM00382">
    <property type="entry name" value="AAA"/>
    <property type="match status" value="1"/>
</dbReference>
<dbReference type="PANTHER" id="PTHR32071">
    <property type="entry name" value="TRANSCRIPTIONAL REGULATORY PROTEIN"/>
    <property type="match status" value="1"/>
</dbReference>
<dbReference type="PROSITE" id="PS00688">
    <property type="entry name" value="SIGMA54_INTERACT_3"/>
    <property type="match status" value="1"/>
</dbReference>
<dbReference type="InterPro" id="IPR027417">
    <property type="entry name" value="P-loop_NTPase"/>
</dbReference>
<dbReference type="InterPro" id="IPR009057">
    <property type="entry name" value="Homeodomain-like_sf"/>
</dbReference>
<dbReference type="GO" id="GO:0005524">
    <property type="term" value="F:ATP binding"/>
    <property type="evidence" value="ECO:0007669"/>
    <property type="project" value="UniProtKB-KW"/>
</dbReference>
<dbReference type="PROSITE" id="PS00675">
    <property type="entry name" value="SIGMA54_INTERACT_1"/>
    <property type="match status" value="1"/>
</dbReference>
<dbReference type="Gene3D" id="1.10.10.60">
    <property type="entry name" value="Homeodomain-like"/>
    <property type="match status" value="1"/>
</dbReference>
<evidence type="ECO:0000256" key="6">
    <source>
        <dbReference type="PROSITE-ProRule" id="PRU00169"/>
    </source>
</evidence>
<evidence type="ECO:0000259" key="7">
    <source>
        <dbReference type="PROSITE" id="PS50045"/>
    </source>
</evidence>
<dbReference type="Pfam" id="PF25601">
    <property type="entry name" value="AAA_lid_14"/>
    <property type="match status" value="1"/>
</dbReference>
<dbReference type="PANTHER" id="PTHR32071:SF17">
    <property type="entry name" value="TRANSCRIPTIONAL REGULATOR (NTRC FAMILY)"/>
    <property type="match status" value="1"/>
</dbReference>
<evidence type="ECO:0000256" key="1">
    <source>
        <dbReference type="ARBA" id="ARBA00022553"/>
    </source>
</evidence>
<keyword evidence="1 6" id="KW-0597">Phosphoprotein</keyword>
<dbReference type="GO" id="GO:0006355">
    <property type="term" value="P:regulation of DNA-templated transcription"/>
    <property type="evidence" value="ECO:0007669"/>
    <property type="project" value="InterPro"/>
</dbReference>
<feature type="modified residue" description="4-aspartylphosphate" evidence="6">
    <location>
        <position position="51"/>
    </location>
</feature>
<dbReference type="SUPFAM" id="SSF52540">
    <property type="entry name" value="P-loop containing nucleoside triphosphate hydrolases"/>
    <property type="match status" value="1"/>
</dbReference>
<dbReference type="EMBL" id="MWAK01000082">
    <property type="protein sequence ID" value="OPZ92610.1"/>
    <property type="molecule type" value="Genomic_DNA"/>
</dbReference>
<dbReference type="PROSITE" id="PS50045">
    <property type="entry name" value="SIGMA54_INTERACT_4"/>
    <property type="match status" value="1"/>
</dbReference>
<dbReference type="GO" id="GO:0043565">
    <property type="term" value="F:sequence-specific DNA binding"/>
    <property type="evidence" value="ECO:0007669"/>
    <property type="project" value="InterPro"/>
</dbReference>
<dbReference type="Gene3D" id="1.10.8.60">
    <property type="match status" value="1"/>
</dbReference>
<dbReference type="GO" id="GO:0000160">
    <property type="term" value="P:phosphorelay signal transduction system"/>
    <property type="evidence" value="ECO:0007669"/>
    <property type="project" value="InterPro"/>
</dbReference>
<accession>A0A1V5MI65</accession>
<evidence type="ECO:0000256" key="3">
    <source>
        <dbReference type="ARBA" id="ARBA00022840"/>
    </source>
</evidence>
<proteinExistence type="predicted"/>
<dbReference type="InterPro" id="IPR025662">
    <property type="entry name" value="Sigma_54_int_dom_ATP-bd_1"/>
</dbReference>
<dbReference type="InterPro" id="IPR001789">
    <property type="entry name" value="Sig_transdc_resp-reg_receiver"/>
</dbReference>
<dbReference type="CDD" id="cd00009">
    <property type="entry name" value="AAA"/>
    <property type="match status" value="1"/>
</dbReference>
<organism evidence="9">
    <name type="scientific">candidate division TA06 bacterium ADurb.Bin417</name>
    <dbReference type="NCBI Taxonomy" id="1852828"/>
    <lineage>
        <taxon>Bacteria</taxon>
        <taxon>Bacteria division TA06</taxon>
    </lineage>
</organism>
<dbReference type="InterPro" id="IPR003593">
    <property type="entry name" value="AAA+_ATPase"/>
</dbReference>
<dbReference type="SMART" id="SM00448">
    <property type="entry name" value="REC"/>
    <property type="match status" value="1"/>
</dbReference>
<feature type="domain" description="Sigma-54 factor interaction" evidence="7">
    <location>
        <begin position="140"/>
        <end position="369"/>
    </location>
</feature>
<evidence type="ECO:0000256" key="4">
    <source>
        <dbReference type="ARBA" id="ARBA00023015"/>
    </source>
</evidence>
<keyword evidence="3" id="KW-0067">ATP-binding</keyword>
<dbReference type="Pfam" id="PF00072">
    <property type="entry name" value="Response_reg"/>
    <property type="match status" value="1"/>
</dbReference>
<dbReference type="Pfam" id="PF00158">
    <property type="entry name" value="Sigma54_activat"/>
    <property type="match status" value="1"/>
</dbReference>